<keyword evidence="2" id="KW-1185">Reference proteome</keyword>
<accession>A0AAW9SL48</accession>
<evidence type="ECO:0000313" key="2">
    <source>
        <dbReference type="Proteomes" id="UP001403385"/>
    </source>
</evidence>
<gene>
    <name evidence="1" type="ORF">AAG747_26995</name>
</gene>
<dbReference type="Proteomes" id="UP001403385">
    <property type="component" value="Unassembled WGS sequence"/>
</dbReference>
<comment type="caution">
    <text evidence="1">The sequence shown here is derived from an EMBL/GenBank/DDBJ whole genome shotgun (WGS) entry which is preliminary data.</text>
</comment>
<dbReference type="EMBL" id="JBDKWZ010000024">
    <property type="protein sequence ID" value="MEN7551591.1"/>
    <property type="molecule type" value="Genomic_DNA"/>
</dbReference>
<dbReference type="AlphaFoldDB" id="A0AAW9SL48"/>
<organism evidence="1 2">
    <name type="scientific">Rapidithrix thailandica</name>
    <dbReference type="NCBI Taxonomy" id="413964"/>
    <lineage>
        <taxon>Bacteria</taxon>
        <taxon>Pseudomonadati</taxon>
        <taxon>Bacteroidota</taxon>
        <taxon>Cytophagia</taxon>
        <taxon>Cytophagales</taxon>
        <taxon>Flammeovirgaceae</taxon>
        <taxon>Rapidithrix</taxon>
    </lineage>
</organism>
<sequence>MKVNYSVKQMGKKHPLITTRSIEIEEIGESPLLKVLIEAVVRQQVKAYNERKAEKTLVDYLKPSDINEQKEQGKVGFGDFENDNQADEEKAIATALQAFEDGIFCVFVDEEQVGSLQDTVTLQPESILYFIRLTFLSGSIW</sequence>
<protein>
    <submittedName>
        <fullName evidence="1">Uncharacterized protein</fullName>
    </submittedName>
</protein>
<name>A0AAW9SL48_9BACT</name>
<evidence type="ECO:0000313" key="1">
    <source>
        <dbReference type="EMBL" id="MEN7551591.1"/>
    </source>
</evidence>
<dbReference type="RefSeq" id="WP_346824371.1">
    <property type="nucleotide sequence ID" value="NZ_JBDKWZ010000024.1"/>
</dbReference>
<reference evidence="1 2" key="1">
    <citation type="submission" date="2024-04" db="EMBL/GenBank/DDBJ databases">
        <title>Novel genus in family Flammeovirgaceae.</title>
        <authorList>
            <person name="Nguyen T.H."/>
            <person name="Vuong T.Q."/>
            <person name="Le H."/>
            <person name="Kim S.-G."/>
        </authorList>
    </citation>
    <scope>NUCLEOTIDE SEQUENCE [LARGE SCALE GENOMIC DNA]</scope>
    <source>
        <strain evidence="1 2">JCM 23209</strain>
    </source>
</reference>
<proteinExistence type="predicted"/>